<dbReference type="PROSITE" id="PS51257">
    <property type="entry name" value="PROKAR_LIPOPROTEIN"/>
    <property type="match status" value="1"/>
</dbReference>
<name>A0A9W6CDB0_9FIRM</name>
<evidence type="ECO:0000313" key="4">
    <source>
        <dbReference type="EMBL" id="GLG90026.1"/>
    </source>
</evidence>
<evidence type="ECO:0008006" key="7">
    <source>
        <dbReference type="Google" id="ProtNLM"/>
    </source>
</evidence>
<feature type="region of interest" description="Disordered" evidence="1">
    <location>
        <begin position="55"/>
        <end position="75"/>
    </location>
</feature>
<reference evidence="4" key="4">
    <citation type="submission" date="2022-11" db="EMBL/GenBank/DDBJ databases">
        <title>Draft genome sequence of Sellimonas catena strain 18CBH55.</title>
        <authorList>
            <person name="Hisatomi A."/>
            <person name="Ohkuma M."/>
            <person name="Sakamoto M."/>
        </authorList>
    </citation>
    <scope>NUCLEOTIDE SEQUENCE</scope>
    <source>
        <strain evidence="4">18CBH55</strain>
    </source>
</reference>
<reference evidence="4" key="3">
    <citation type="submission" date="2022-11" db="EMBL/GenBank/DDBJ databases">
        <title>Draft genome sequence of Sellimonas catena strain 18CBH55.</title>
        <authorList>
            <person name="Atsushi H."/>
            <person name="Moriya O."/>
            <person name="Mitsuo S."/>
        </authorList>
    </citation>
    <scope>NUCLEOTIDE SEQUENCE</scope>
    <source>
        <strain evidence="4">18CBH55</strain>
    </source>
</reference>
<dbReference type="RefSeq" id="WP_087169035.1">
    <property type="nucleotide sequence ID" value="NZ_BSBO01000015.1"/>
</dbReference>
<feature type="chain" id="PRO_5044703573" description="Lipoprotein" evidence="2">
    <location>
        <begin position="24"/>
        <end position="177"/>
    </location>
</feature>
<feature type="compositionally biased region" description="Low complexity" evidence="1">
    <location>
        <begin position="55"/>
        <end position="65"/>
    </location>
</feature>
<feature type="signal peptide" evidence="2">
    <location>
        <begin position="1"/>
        <end position="23"/>
    </location>
</feature>
<proteinExistence type="predicted"/>
<evidence type="ECO:0000313" key="3">
    <source>
        <dbReference type="EMBL" id="GLG04528.1"/>
    </source>
</evidence>
<reference evidence="3" key="2">
    <citation type="submission" date="2022-11" db="EMBL/GenBank/DDBJ databases">
        <title>Draft genome sequence of Sellimonas catena strain 12EGH17.</title>
        <authorList>
            <person name="Hisatomi A."/>
            <person name="Ohkuma M."/>
            <person name="Sakamoto M."/>
        </authorList>
    </citation>
    <scope>NUCLEOTIDE SEQUENCE</scope>
    <source>
        <strain evidence="3">12EGH17</strain>
    </source>
</reference>
<organism evidence="4 5">
    <name type="scientific">Sellimonas catena</name>
    <dbReference type="NCBI Taxonomy" id="2994035"/>
    <lineage>
        <taxon>Bacteria</taxon>
        <taxon>Bacillati</taxon>
        <taxon>Bacillota</taxon>
        <taxon>Clostridia</taxon>
        <taxon>Lachnospirales</taxon>
        <taxon>Lachnospiraceae</taxon>
        <taxon>Sellimonas</taxon>
    </lineage>
</organism>
<gene>
    <name evidence="3" type="ORF">Selli1_17020</name>
    <name evidence="4" type="ORF">Selli2_14530</name>
</gene>
<reference evidence="4 6" key="5">
    <citation type="journal article" date="2023" name="Int. J. Syst. Evol. Microbiol.">
        <title>Sellimonas catena sp. nov., isolated from human faeces.</title>
        <authorList>
            <person name="Hisatomi A."/>
            <person name="Ohkuma M."/>
            <person name="Sakamoto M."/>
        </authorList>
    </citation>
    <scope>NUCLEOTIDE SEQUENCE</scope>
    <source>
        <strain evidence="3 6">12EGH17</strain>
        <strain evidence="4">18CBH55</strain>
    </source>
</reference>
<keyword evidence="6" id="KW-1185">Reference proteome</keyword>
<dbReference type="AlphaFoldDB" id="A0A9W6CDB0"/>
<protein>
    <recommendedName>
        <fullName evidence="7">Lipoprotein</fullName>
    </recommendedName>
</protein>
<reference evidence="3" key="1">
    <citation type="submission" date="2022-11" db="EMBL/GenBank/DDBJ databases">
        <title>Draft genome sequence of Sellimonas catena strain 12EGH17.</title>
        <authorList>
            <person name="Atsushi H."/>
            <person name="Moriya O."/>
            <person name="Mitsuo S."/>
        </authorList>
    </citation>
    <scope>NUCLEOTIDE SEQUENCE</scope>
    <source>
        <strain evidence="3">12EGH17</strain>
    </source>
</reference>
<evidence type="ECO:0000313" key="6">
    <source>
        <dbReference type="Proteomes" id="UP001145145"/>
    </source>
</evidence>
<dbReference type="EMBL" id="BSBO01000015">
    <property type="protein sequence ID" value="GLG04528.1"/>
    <property type="molecule type" value="Genomic_DNA"/>
</dbReference>
<accession>A0A9W6CDB0</accession>
<evidence type="ECO:0000256" key="1">
    <source>
        <dbReference type="SAM" id="MobiDB-lite"/>
    </source>
</evidence>
<dbReference type="Proteomes" id="UP001145145">
    <property type="component" value="Unassembled WGS sequence"/>
</dbReference>
<dbReference type="Proteomes" id="UP001145094">
    <property type="component" value="Unassembled WGS sequence"/>
</dbReference>
<sequence>MKWKKKKGCLFLGSLILSAVLMAGCSGQDPETKQLRALCEELFSFPGGSADQVMAAAQDDSSGTDTDTEEQSGGLSQTIEDVYGDYFTESGLQNFYRSGFPLNVYYAAQEKECEISFETVRKSDDAGEQENTEKYEVEVRVNGSTVHQEIDAAFEEGKIDYFYFADDELFAAIDEVS</sequence>
<keyword evidence="2" id="KW-0732">Signal</keyword>
<evidence type="ECO:0000256" key="2">
    <source>
        <dbReference type="SAM" id="SignalP"/>
    </source>
</evidence>
<dbReference type="EMBL" id="BSCH01000008">
    <property type="protein sequence ID" value="GLG90026.1"/>
    <property type="molecule type" value="Genomic_DNA"/>
</dbReference>
<comment type="caution">
    <text evidence="4">The sequence shown here is derived from an EMBL/GenBank/DDBJ whole genome shotgun (WGS) entry which is preliminary data.</text>
</comment>
<evidence type="ECO:0000313" key="5">
    <source>
        <dbReference type="Proteomes" id="UP001145094"/>
    </source>
</evidence>